<evidence type="ECO:0000259" key="1">
    <source>
        <dbReference type="Pfam" id="PF14779"/>
    </source>
</evidence>
<evidence type="ECO:0000259" key="2">
    <source>
        <dbReference type="Pfam" id="PF23304"/>
    </source>
</evidence>
<accession>A0A084WN87</accession>
<dbReference type="Pfam" id="PF23304">
    <property type="entry name" value="GAE_BBS1"/>
    <property type="match status" value="1"/>
</dbReference>
<protein>
    <submittedName>
        <fullName evidence="3">AGAP007459-PA-like protein</fullName>
    </submittedName>
</protein>
<dbReference type="Proteomes" id="UP000030765">
    <property type="component" value="Unassembled WGS sequence"/>
</dbReference>
<dbReference type="GO" id="GO:0061512">
    <property type="term" value="P:protein localization to cilium"/>
    <property type="evidence" value="ECO:0007669"/>
    <property type="project" value="TreeGrafter"/>
</dbReference>
<dbReference type="VEuPathDB" id="VectorBase:ASIS005565"/>
<proteinExistence type="predicted"/>
<organism evidence="3">
    <name type="scientific">Anopheles sinensis</name>
    <name type="common">Mosquito</name>
    <dbReference type="NCBI Taxonomy" id="74873"/>
    <lineage>
        <taxon>Eukaryota</taxon>
        <taxon>Metazoa</taxon>
        <taxon>Ecdysozoa</taxon>
        <taxon>Arthropoda</taxon>
        <taxon>Hexapoda</taxon>
        <taxon>Insecta</taxon>
        <taxon>Pterygota</taxon>
        <taxon>Neoptera</taxon>
        <taxon>Endopterygota</taxon>
        <taxon>Diptera</taxon>
        <taxon>Nematocera</taxon>
        <taxon>Culicoidea</taxon>
        <taxon>Culicidae</taxon>
        <taxon>Anophelinae</taxon>
        <taxon>Anopheles</taxon>
    </lineage>
</organism>
<dbReference type="GO" id="GO:0005113">
    <property type="term" value="F:patched binding"/>
    <property type="evidence" value="ECO:0007669"/>
    <property type="project" value="TreeGrafter"/>
</dbReference>
<keyword evidence="5" id="KW-1185">Reference proteome</keyword>
<dbReference type="GO" id="GO:0034464">
    <property type="term" value="C:BBSome"/>
    <property type="evidence" value="ECO:0007669"/>
    <property type="project" value="InterPro"/>
</dbReference>
<dbReference type="OrthoDB" id="10259809at2759"/>
<dbReference type="STRING" id="74873.A0A084WN87"/>
<dbReference type="SUPFAM" id="SSF50978">
    <property type="entry name" value="WD40 repeat-like"/>
    <property type="match status" value="1"/>
</dbReference>
<dbReference type="EMBL" id="ATLV01024577">
    <property type="status" value="NOT_ANNOTATED_CDS"/>
    <property type="molecule type" value="Genomic_DNA"/>
</dbReference>
<name>A0A084WN87_ANOSI</name>
<dbReference type="Pfam" id="PF14779">
    <property type="entry name" value="BBS1"/>
    <property type="match status" value="1"/>
</dbReference>
<dbReference type="InterPro" id="IPR056419">
    <property type="entry name" value="GAE_BBS1"/>
</dbReference>
<dbReference type="AlphaFoldDB" id="A0A084WN87"/>
<evidence type="ECO:0000313" key="3">
    <source>
        <dbReference type="EMBL" id="KFB51681.1"/>
    </source>
</evidence>
<dbReference type="InterPro" id="IPR036322">
    <property type="entry name" value="WD40_repeat_dom_sf"/>
</dbReference>
<dbReference type="GO" id="GO:0005930">
    <property type="term" value="C:axoneme"/>
    <property type="evidence" value="ECO:0007669"/>
    <property type="project" value="TreeGrafter"/>
</dbReference>
<dbReference type="EMBL" id="KE525352">
    <property type="protein sequence ID" value="KFB51681.1"/>
    <property type="molecule type" value="Genomic_DNA"/>
</dbReference>
<evidence type="ECO:0000313" key="5">
    <source>
        <dbReference type="Proteomes" id="UP000030765"/>
    </source>
</evidence>
<dbReference type="InterPro" id="IPR028784">
    <property type="entry name" value="BBS1"/>
</dbReference>
<reference evidence="4" key="2">
    <citation type="submission" date="2020-05" db="UniProtKB">
        <authorList>
            <consortium name="EnsemblMetazoa"/>
        </authorList>
    </citation>
    <scope>IDENTIFICATION</scope>
</reference>
<dbReference type="GO" id="GO:1905515">
    <property type="term" value="P:non-motile cilium assembly"/>
    <property type="evidence" value="ECO:0007669"/>
    <property type="project" value="InterPro"/>
</dbReference>
<dbReference type="GO" id="GO:0005119">
    <property type="term" value="F:smoothened binding"/>
    <property type="evidence" value="ECO:0007669"/>
    <property type="project" value="TreeGrafter"/>
</dbReference>
<sequence length="740" mass="81246">MAGCGTRRIKKHGESGIRNTVEDRSLRKTVPHGWVRDELLLGKAIITTTGKRNRSACASKVTWVFGVDHVLAAPTVASDWHRSNRFRSGCFSGKCRPNAKRGFASGNAITTASFSPDPIGVIFNKHFPSGIPSSASSKTKPTDKWLDAQCDGTAALHTLPACMTLCDLKNDHYYQLVIVDVPMFDFDVKPKLKVYKGTNLVSEQHLPGIPCAVESLYINDQEPRTPIIAVAVESSVLFYRNMKPYYKFTIPSMTVEPLEIDVWKKLPIERGDALDALIDSLRSIEPAQMTLQTQELLGLPESERGGYIKANAERKLERLSIVTAMTSIKKASTEPKAASCLILATESGELLLLDTQAFVVLAQAKVGPFQGTPSMISASGQYDVDYRVVIATREGSLYLLRKGWLAGQHIVKLEAPAAGLSLLPIDQTIVVVCMNQSLLCYSKKGKKLWAVKLPQPAVCMTPVCLPHLGINLVCVGLKGGLVQFYSQKKLVDQFYAPESVSALTFGRLGQEEHVLILVTIDGSLIVKILKRTAEFVTTENIYDTKSATEEADEPPGNLQIPKKTKIFVEQTLREKEHAATIHNSFQSELWRMRLTTARATVDVINSADSNMSTVDVGLAPLKLAAEVLGLGPVFKLFLILENISTRKEATGLNVLIQADHRHYTVERPYQRLPMLVPGAPIRLDFRVTVTVDPADGLPPVDLTPENSCVKVLVFKTGQAKPLIASTVVMPQPEPQIINSF</sequence>
<dbReference type="InterPro" id="IPR032728">
    <property type="entry name" value="BBS1_N"/>
</dbReference>
<dbReference type="OMA" id="HADRRHY"/>
<dbReference type="VEuPathDB" id="VectorBase:ASIC019766"/>
<dbReference type="GO" id="GO:0005813">
    <property type="term" value="C:centrosome"/>
    <property type="evidence" value="ECO:0007669"/>
    <property type="project" value="TreeGrafter"/>
</dbReference>
<dbReference type="PANTHER" id="PTHR20870">
    <property type="entry name" value="BARDET-BIEDL SYNDROME 1 PROTEIN"/>
    <property type="match status" value="1"/>
</dbReference>
<feature type="domain" description="Bardet-Biedl syndrome 1 N-terminal" evidence="1">
    <location>
        <begin position="145"/>
        <end position="401"/>
    </location>
</feature>
<evidence type="ECO:0000313" key="4">
    <source>
        <dbReference type="EnsemblMetazoa" id="ASIC019766-PA"/>
    </source>
</evidence>
<reference evidence="3 5" key="1">
    <citation type="journal article" date="2014" name="BMC Genomics">
        <title>Genome sequence of Anopheles sinensis provides insight into genetics basis of mosquito competence for malaria parasites.</title>
        <authorList>
            <person name="Zhou D."/>
            <person name="Zhang D."/>
            <person name="Ding G."/>
            <person name="Shi L."/>
            <person name="Hou Q."/>
            <person name="Ye Y."/>
            <person name="Xu Y."/>
            <person name="Zhou H."/>
            <person name="Xiong C."/>
            <person name="Li S."/>
            <person name="Yu J."/>
            <person name="Hong S."/>
            <person name="Yu X."/>
            <person name="Zou P."/>
            <person name="Chen C."/>
            <person name="Chang X."/>
            <person name="Wang W."/>
            <person name="Lv Y."/>
            <person name="Sun Y."/>
            <person name="Ma L."/>
            <person name="Shen B."/>
            <person name="Zhu C."/>
        </authorList>
    </citation>
    <scope>NUCLEOTIDE SEQUENCE [LARGE SCALE GENOMIC DNA]</scope>
</reference>
<feature type="domain" description="Bardet-Biedl syndrome 1 protein GAE" evidence="2">
    <location>
        <begin position="621"/>
        <end position="733"/>
    </location>
</feature>
<gene>
    <name evidence="3" type="ORF">ZHAS_00019766</name>
</gene>
<dbReference type="PANTHER" id="PTHR20870:SF0">
    <property type="entry name" value="BARDET-BIEDL SYNDROME 1 PROTEIN"/>
    <property type="match status" value="1"/>
</dbReference>
<dbReference type="EnsemblMetazoa" id="ASIC019766-RA">
    <property type="protein sequence ID" value="ASIC019766-PA"/>
    <property type="gene ID" value="ASIC019766"/>
</dbReference>